<evidence type="ECO:0000313" key="4">
    <source>
        <dbReference type="EMBL" id="KYP56455.1"/>
    </source>
</evidence>
<dbReference type="EMBL" id="CM003613">
    <property type="protein sequence ID" value="KYP56455.1"/>
    <property type="molecule type" value="Genomic_DNA"/>
</dbReference>
<organism evidence="4 5">
    <name type="scientific">Cajanus cajan</name>
    <name type="common">Pigeon pea</name>
    <name type="synonym">Cajanus indicus</name>
    <dbReference type="NCBI Taxonomy" id="3821"/>
    <lineage>
        <taxon>Eukaryota</taxon>
        <taxon>Viridiplantae</taxon>
        <taxon>Streptophyta</taxon>
        <taxon>Embryophyta</taxon>
        <taxon>Tracheophyta</taxon>
        <taxon>Spermatophyta</taxon>
        <taxon>Magnoliopsida</taxon>
        <taxon>eudicotyledons</taxon>
        <taxon>Gunneridae</taxon>
        <taxon>Pentapetalae</taxon>
        <taxon>rosids</taxon>
        <taxon>fabids</taxon>
        <taxon>Fabales</taxon>
        <taxon>Fabaceae</taxon>
        <taxon>Papilionoideae</taxon>
        <taxon>50 kb inversion clade</taxon>
        <taxon>NPAAA clade</taxon>
        <taxon>indigoferoid/millettioid clade</taxon>
        <taxon>Phaseoleae</taxon>
        <taxon>Cajanus</taxon>
    </lineage>
</organism>
<dbReference type="GO" id="GO:0003676">
    <property type="term" value="F:nucleic acid binding"/>
    <property type="evidence" value="ECO:0007669"/>
    <property type="project" value="InterPro"/>
</dbReference>
<dbReference type="Pfam" id="PF22909">
    <property type="entry name" value="Caulimovir_coat_dom"/>
    <property type="match status" value="1"/>
</dbReference>
<dbReference type="Gene3D" id="3.30.70.270">
    <property type="match status" value="1"/>
</dbReference>
<dbReference type="InterPro" id="IPR056648">
    <property type="entry name" value="DUF7746"/>
</dbReference>
<dbReference type="PANTHER" id="PTHR33054">
    <property type="entry name" value="CCHC-TYPE DOMAIN-CONTAINING PROTEIN"/>
    <property type="match status" value="1"/>
</dbReference>
<dbReference type="Pfam" id="PF24496">
    <property type="entry name" value="DUF7588"/>
    <property type="match status" value="1"/>
</dbReference>
<feature type="region of interest" description="Disordered" evidence="1">
    <location>
        <begin position="687"/>
        <end position="707"/>
    </location>
</feature>
<evidence type="ECO:0000313" key="5">
    <source>
        <dbReference type="Proteomes" id="UP000075243"/>
    </source>
</evidence>
<dbReference type="InterPro" id="IPR056010">
    <property type="entry name" value="DUF7588"/>
</dbReference>
<evidence type="ECO:0000259" key="3">
    <source>
        <dbReference type="Pfam" id="PF24925"/>
    </source>
</evidence>
<name>A0A151SNU6_CAJCA</name>
<feature type="compositionally biased region" description="Polar residues" evidence="1">
    <location>
        <begin position="687"/>
        <end position="705"/>
    </location>
</feature>
<dbReference type="Proteomes" id="UP000075243">
    <property type="component" value="Chromosome 11"/>
</dbReference>
<accession>A0A151SNU6</accession>
<sequence>MIYKGSNSRHSVDRPTINIDLTKLDINSKIARPIYENNSNIKLEEDFDPTQSQILNTLTRQETFNIDKKWINEDFNANYNKPLRERYFSTFTTEEVINFRTLYYSFIEENEINIYFFDWFEKYSRENNIIKTINPLTRTIKIWKTINNKIHTSEYPPTSTVHVSILTEDYSGFRKSSINTIDDISLNKMKTIYPKTRTYYPRPSLADVLYEERGELIQNSYSGSDICEWNIDGMSEQNILDFICQMSMAASVYKRRGNSDKATAMTLIQGFTGQLKGWWDNFWSPADREAILNAVKQETREEDAVATLIYTIIQHFVGDPNTFKDRAASQLANLYCPTMSDYRWYKDVFMSKITLRGYGFQGFWKERLLPRLHKLFSEKVKMKLENHFGNPISYHSLTYGQIHSIIIETGIQVCNDFKLQNKLRKEVATNKKEIGNFYEQYGVEPIRAPSAVRRKTQKGQTHNQNSYKKQTYKKHKKIYTNKTYSEKPNTISKPNRKPSQKKNITCWKYGRTGHFANKCKIQNKINELEIDESLKKTLITIMINFESEESDSTSDEESNTEIIYQLEEEDSNSSQEDECCLGPGLCTCTDYKTINMLTSEQTHTLIDLISQLENEKGLIRNSKSPWSCLAFYVMNAAEQERGAPRLVINYKPLNKVLKWIRYPLPNKQDLIKRLNHASIFSKFVMKSGSSPKPQNIPSPSKQISKITPPVDTPTGSYSYQEDYVQKDHDLDIIIVEPEWKDLSPSTLATKLFTDQHHYPPYYHKRLFYEFILVDTDSIELTHTKDELGSIQFSKVKIQKILAPSDWNQPLCQGKSFSREFQPQHYTYYDYMLAWTNILYLQPKTHSWFFWFRRGISLKFPKWFLQWFQIWGPIREIFPPEVSEYYDYFKSKTTFQQSYRLISFVASQNITWIATWDYLYRRSNEESPRILTRNVKVKWWKKFDTKLLSKKRIDEWTRNSSLTTIKTSTHDKELSDQEVQFLVDKRKIMAELASATSQEEFEERLKLIQSLQDGSQAEETGSSNSISTNPYLRNEDMFD</sequence>
<dbReference type="PANTHER" id="PTHR33054:SF9">
    <property type="entry name" value="CCHC-TYPE DOMAIN-CONTAINING PROTEIN"/>
    <property type="match status" value="1"/>
</dbReference>
<feature type="compositionally biased region" description="Polar residues" evidence="1">
    <location>
        <begin position="1011"/>
        <end position="1030"/>
    </location>
</feature>
<dbReference type="SUPFAM" id="SSF56672">
    <property type="entry name" value="DNA/RNA polymerases"/>
    <property type="match status" value="1"/>
</dbReference>
<keyword evidence="5" id="KW-1185">Reference proteome</keyword>
<dbReference type="InterPro" id="IPR036875">
    <property type="entry name" value="Znf_CCHC_sf"/>
</dbReference>
<dbReference type="Pfam" id="PF24925">
    <property type="entry name" value="DUF7746"/>
    <property type="match status" value="1"/>
</dbReference>
<proteinExistence type="predicted"/>
<reference evidence="4 5" key="1">
    <citation type="journal article" date="2012" name="Nat. Biotechnol.">
        <title>Draft genome sequence of pigeonpea (Cajanus cajan), an orphan legume crop of resource-poor farmers.</title>
        <authorList>
            <person name="Varshney R.K."/>
            <person name="Chen W."/>
            <person name="Li Y."/>
            <person name="Bharti A.K."/>
            <person name="Saxena R.K."/>
            <person name="Schlueter J.A."/>
            <person name="Donoghue M.T."/>
            <person name="Azam S."/>
            <person name="Fan G."/>
            <person name="Whaley A.M."/>
            <person name="Farmer A.D."/>
            <person name="Sheridan J."/>
            <person name="Iwata A."/>
            <person name="Tuteja R."/>
            <person name="Penmetsa R.V."/>
            <person name="Wu W."/>
            <person name="Upadhyaya H.D."/>
            <person name="Yang S.P."/>
            <person name="Shah T."/>
            <person name="Saxena K.B."/>
            <person name="Michael T."/>
            <person name="McCombie W.R."/>
            <person name="Yang B."/>
            <person name="Zhang G."/>
            <person name="Yang H."/>
            <person name="Wang J."/>
            <person name="Spillane C."/>
            <person name="Cook D.R."/>
            <person name="May G.D."/>
            <person name="Xu X."/>
            <person name="Jackson S.A."/>
        </authorList>
    </citation>
    <scope>NUCLEOTIDE SEQUENCE [LARGE SCALE GENOMIC DNA]</scope>
    <source>
        <strain evidence="5">cv. Asha</strain>
    </source>
</reference>
<dbReference type="Gene3D" id="3.10.10.10">
    <property type="entry name" value="HIV Type 1 Reverse Transcriptase, subunit A, domain 1"/>
    <property type="match status" value="1"/>
</dbReference>
<dbReference type="SUPFAM" id="SSF57756">
    <property type="entry name" value="Retrovirus zinc finger-like domains"/>
    <property type="match status" value="1"/>
</dbReference>
<feature type="domain" description="DUF7746" evidence="3">
    <location>
        <begin position="221"/>
        <end position="305"/>
    </location>
</feature>
<gene>
    <name evidence="4" type="ORF">KK1_002696</name>
</gene>
<protein>
    <submittedName>
        <fullName evidence="4">Polyprotein</fullName>
    </submittedName>
</protein>
<feature type="region of interest" description="Disordered" evidence="1">
    <location>
        <begin position="1011"/>
        <end position="1038"/>
    </location>
</feature>
<dbReference type="InterPro" id="IPR043128">
    <property type="entry name" value="Rev_trsase/Diguanyl_cyclase"/>
</dbReference>
<dbReference type="GO" id="GO:0008270">
    <property type="term" value="F:zinc ion binding"/>
    <property type="evidence" value="ECO:0007669"/>
    <property type="project" value="InterPro"/>
</dbReference>
<feature type="region of interest" description="Disordered" evidence="1">
    <location>
        <begin position="452"/>
        <end position="472"/>
    </location>
</feature>
<dbReference type="AlphaFoldDB" id="A0A151SNU6"/>
<evidence type="ECO:0000256" key="1">
    <source>
        <dbReference type="SAM" id="MobiDB-lite"/>
    </source>
</evidence>
<dbReference type="Gramene" id="C.cajan_02631.t">
    <property type="protein sequence ID" value="C.cajan_02631.t"/>
    <property type="gene ID" value="C.cajan_02631"/>
</dbReference>
<feature type="domain" description="DUF7588" evidence="2">
    <location>
        <begin position="68"/>
        <end position="131"/>
    </location>
</feature>
<evidence type="ECO:0000259" key="2">
    <source>
        <dbReference type="Pfam" id="PF24496"/>
    </source>
</evidence>
<dbReference type="InterPro" id="IPR043502">
    <property type="entry name" value="DNA/RNA_pol_sf"/>
</dbReference>